<organism evidence="2 3">
    <name type="scientific">Priestia koreensis</name>
    <dbReference type="NCBI Taxonomy" id="284581"/>
    <lineage>
        <taxon>Bacteria</taxon>
        <taxon>Bacillati</taxon>
        <taxon>Bacillota</taxon>
        <taxon>Bacilli</taxon>
        <taxon>Bacillales</taxon>
        <taxon>Bacillaceae</taxon>
        <taxon>Priestia</taxon>
    </lineage>
</organism>
<accession>A0A0M0KU94</accession>
<sequence length="192" mass="21848">MRWMANEQERIIQKATEVFGIAPTLESFSDEGDRYNIQVASVENQLRDDTTSFVTIGGYEAPTGYTVGGVPLRIELVGACQTTYDIFPDILAHCVYHKMKSHVSCFPGALYKDMITPIDPDLHMQHVLLIPPVLWEDFSTIDADDKKITWLQVIPISEKERTHALQHGVDSLLRHFEEAQVNIFNLERKSVM</sequence>
<reference evidence="3" key="1">
    <citation type="submission" date="2015-08" db="EMBL/GenBank/DDBJ databases">
        <title>Fjat-14210 dsm16467.</title>
        <authorList>
            <person name="Liu B."/>
            <person name="Wang J."/>
            <person name="Zhu Y."/>
            <person name="Liu G."/>
            <person name="Chen Q."/>
            <person name="Chen Z."/>
            <person name="Lan J."/>
            <person name="Che J."/>
            <person name="Ge C."/>
            <person name="Shi H."/>
            <person name="Pan Z."/>
            <person name="Liu X."/>
        </authorList>
    </citation>
    <scope>NUCLEOTIDE SEQUENCE [LARGE SCALE GENOMIC DNA]</scope>
    <source>
        <strain evidence="3">DSM 16467</strain>
    </source>
</reference>
<proteinExistence type="predicted"/>
<feature type="domain" description="Suppressor of fused-like" evidence="1">
    <location>
        <begin position="36"/>
        <end position="189"/>
    </location>
</feature>
<gene>
    <name evidence="2" type="ORF">AMD01_18870</name>
</gene>
<protein>
    <recommendedName>
        <fullName evidence="1">Suppressor of fused-like domain-containing protein</fullName>
    </recommendedName>
</protein>
<dbReference type="EMBL" id="LILC01000027">
    <property type="protein sequence ID" value="KOO41943.1"/>
    <property type="molecule type" value="Genomic_DNA"/>
</dbReference>
<dbReference type="Pfam" id="PF05076">
    <property type="entry name" value="SUFU"/>
    <property type="match status" value="1"/>
</dbReference>
<evidence type="ECO:0000259" key="1">
    <source>
        <dbReference type="Pfam" id="PF05076"/>
    </source>
</evidence>
<dbReference type="OrthoDB" id="8479146at2"/>
<dbReference type="InterPro" id="IPR020941">
    <property type="entry name" value="SUFU-like_domain"/>
</dbReference>
<keyword evidence="3" id="KW-1185">Reference proteome</keyword>
<comment type="caution">
    <text evidence="2">The sequence shown here is derived from an EMBL/GenBank/DDBJ whole genome shotgun (WGS) entry which is preliminary data.</text>
</comment>
<dbReference type="Proteomes" id="UP000037558">
    <property type="component" value="Unassembled WGS sequence"/>
</dbReference>
<evidence type="ECO:0000313" key="2">
    <source>
        <dbReference type="EMBL" id="KOO41943.1"/>
    </source>
</evidence>
<evidence type="ECO:0000313" key="3">
    <source>
        <dbReference type="Proteomes" id="UP000037558"/>
    </source>
</evidence>
<dbReference type="PATRIC" id="fig|284581.3.peg.49"/>
<name>A0A0M0KU94_9BACI</name>
<dbReference type="AlphaFoldDB" id="A0A0M0KU94"/>
<dbReference type="STRING" id="284581.AMD01_18870"/>